<evidence type="ECO:0000256" key="3">
    <source>
        <dbReference type="ARBA" id="ARBA00022475"/>
    </source>
</evidence>
<evidence type="ECO:0000256" key="1">
    <source>
        <dbReference type="ARBA" id="ARBA00004202"/>
    </source>
</evidence>
<gene>
    <name evidence="7" type="ORF">BN146_01515</name>
</gene>
<keyword evidence="4 7" id="KW-0808">Transferase</keyword>
<keyword evidence="5" id="KW-0777">Teichoic acid biosynthesis</keyword>
<dbReference type="Gene3D" id="3.40.50.12580">
    <property type="match status" value="1"/>
</dbReference>
<protein>
    <submittedName>
        <fullName evidence="7">Putative glycerol phosphotransferase</fullName>
    </submittedName>
</protein>
<comment type="subcellular location">
    <subcellularLocation>
        <location evidence="1">Cell membrane</location>
        <topology evidence="1">Peripheral membrane protein</topology>
    </subcellularLocation>
</comment>
<organism evidence="7 8">
    <name type="scientific">Lactobacillus equicursoris 66c</name>
    <dbReference type="NCBI Taxonomy" id="872326"/>
    <lineage>
        <taxon>Bacteria</taxon>
        <taxon>Bacillati</taxon>
        <taxon>Bacillota</taxon>
        <taxon>Bacilli</taxon>
        <taxon>Lactobacillales</taxon>
        <taxon>Lactobacillaceae</taxon>
        <taxon>Lactobacillus</taxon>
    </lineage>
</organism>
<evidence type="ECO:0000256" key="2">
    <source>
        <dbReference type="ARBA" id="ARBA00010488"/>
    </source>
</evidence>
<dbReference type="GO" id="GO:0047355">
    <property type="term" value="F:CDP-glycerol glycerophosphotransferase activity"/>
    <property type="evidence" value="ECO:0007669"/>
    <property type="project" value="InterPro"/>
</dbReference>
<name>K0NRE8_9LACO</name>
<dbReference type="GO" id="GO:0019350">
    <property type="term" value="P:teichoic acid biosynthetic process"/>
    <property type="evidence" value="ECO:0007669"/>
    <property type="project" value="UniProtKB-KW"/>
</dbReference>
<dbReference type="InterPro" id="IPR043149">
    <property type="entry name" value="TagF_N"/>
</dbReference>
<dbReference type="EMBL" id="CALZ01000029">
    <property type="protein sequence ID" value="CCK82951.1"/>
    <property type="molecule type" value="Genomic_DNA"/>
</dbReference>
<dbReference type="InterPro" id="IPR043148">
    <property type="entry name" value="TagF_C"/>
</dbReference>
<evidence type="ECO:0000313" key="8">
    <source>
        <dbReference type="Proteomes" id="UP000009325"/>
    </source>
</evidence>
<dbReference type="Pfam" id="PF04464">
    <property type="entry name" value="Glyphos_transf"/>
    <property type="match status" value="1"/>
</dbReference>
<proteinExistence type="inferred from homology"/>
<evidence type="ECO:0000313" key="7">
    <source>
        <dbReference type="EMBL" id="CCK82951.1"/>
    </source>
</evidence>
<comment type="caution">
    <text evidence="7">The sequence shown here is derived from an EMBL/GenBank/DDBJ whole genome shotgun (WGS) entry which is preliminary data.</text>
</comment>
<evidence type="ECO:0000256" key="6">
    <source>
        <dbReference type="ARBA" id="ARBA00023136"/>
    </source>
</evidence>
<comment type="similarity">
    <text evidence="2">Belongs to the CDP-glycerol glycerophosphotransferase family.</text>
</comment>
<dbReference type="OrthoDB" id="9811865at2"/>
<dbReference type="InterPro" id="IPR051612">
    <property type="entry name" value="Teichoic_Acid_Biosynth"/>
</dbReference>
<evidence type="ECO:0000256" key="5">
    <source>
        <dbReference type="ARBA" id="ARBA00022944"/>
    </source>
</evidence>
<keyword evidence="6" id="KW-0472">Membrane</keyword>
<dbReference type="GO" id="GO:0005886">
    <property type="term" value="C:plasma membrane"/>
    <property type="evidence" value="ECO:0007669"/>
    <property type="project" value="UniProtKB-SubCell"/>
</dbReference>
<dbReference type="PANTHER" id="PTHR37316:SF3">
    <property type="entry name" value="TEICHOIC ACID GLYCEROL-PHOSPHATE TRANSFERASE"/>
    <property type="match status" value="1"/>
</dbReference>
<dbReference type="RefSeq" id="WP_009557499.1">
    <property type="nucleotide sequence ID" value="NZ_CALZ01000029.1"/>
</dbReference>
<dbReference type="Proteomes" id="UP000009325">
    <property type="component" value="Unassembled WGS sequence"/>
</dbReference>
<dbReference type="SUPFAM" id="SSF53756">
    <property type="entry name" value="UDP-Glycosyltransferase/glycogen phosphorylase"/>
    <property type="match status" value="1"/>
</dbReference>
<dbReference type="PANTHER" id="PTHR37316">
    <property type="entry name" value="TEICHOIC ACID GLYCEROL-PHOSPHATE PRIMASE"/>
    <property type="match status" value="1"/>
</dbReference>
<dbReference type="InterPro" id="IPR007554">
    <property type="entry name" value="Glycerophosphate_synth"/>
</dbReference>
<dbReference type="Gene3D" id="3.40.50.11820">
    <property type="match status" value="1"/>
</dbReference>
<accession>K0NRE8</accession>
<reference evidence="7 8" key="1">
    <citation type="submission" date="2012-08" db="EMBL/GenBank/DDBJ databases">
        <title>Draft Genome Sequences of Lactobacillus equicursoris CIP 110162T, isolated from thoroughbred racehorse feces and Lactobacillus sp. CRBIP 24.137 isolated from urine of human.</title>
        <authorList>
            <person name="Cousin S."/>
            <person name="Loux V."/>
            <person name="Ma L."/>
            <person name="Creno S."/>
            <person name="Clermont D."/>
            <person name="Bizet C."/>
            <person name="Bouchier C."/>
        </authorList>
    </citation>
    <scope>NUCLEOTIDE SEQUENCE [LARGE SCALE GENOMIC DNA]</scope>
    <source>
        <strain evidence="7 8">66c</strain>
    </source>
</reference>
<keyword evidence="3" id="KW-1003">Cell membrane</keyword>
<sequence length="418" mass="49294">MLRSKLKKFRNGGFPWVIKVIKYRLNPNPWINERLFYHYQKKLPIQENLIVIESEEDFSDNAYVLYEYMLKNGYLDKYHVAMLVNDVKAAQKKHWKNTEFVKKDPEHEINKEWAKVLATCRWYIYDHNNMMQGVKKRQEQIILNLWHGVGYKGTNHENSSESKTTFDYFDTLSDKISLDCQAKFFNCSKEKGVVLGYPRLDYFYSSNDIGKKFIKSLGVTDEKVVLWMPTFRKSPSARISENYDLGETGLPILYTRKMLQDFNKYLAQNRIVVMLKVHHLQADSPIFRKEYSNIKIIKDEQLKEAGLQLYQFVSGTDALITDYSSIAIDYLLMDHPIIFTLDDYAEYEKSRGFIINNAQKYMPGYHVYDFDGLILALGEINAGKDKYEPDRKRIRPLYHTYADGHSSERILNFLKIKL</sequence>
<dbReference type="AlphaFoldDB" id="K0NRE8"/>
<evidence type="ECO:0000256" key="4">
    <source>
        <dbReference type="ARBA" id="ARBA00022679"/>
    </source>
</evidence>